<dbReference type="GO" id="GO:0045454">
    <property type="term" value="P:cell redox homeostasis"/>
    <property type="evidence" value="ECO:0007669"/>
    <property type="project" value="TreeGrafter"/>
</dbReference>
<dbReference type="Pfam" id="PF00085">
    <property type="entry name" value="Thioredoxin"/>
    <property type="match status" value="1"/>
</dbReference>
<dbReference type="Proteomes" id="UP000230869">
    <property type="component" value="Unassembled WGS sequence"/>
</dbReference>
<dbReference type="PANTHER" id="PTHR45663:SF11">
    <property type="entry name" value="GEO12009P1"/>
    <property type="match status" value="1"/>
</dbReference>
<name>A0A2M6K9U6_9BACT</name>
<dbReference type="PANTHER" id="PTHR45663">
    <property type="entry name" value="GEO12009P1"/>
    <property type="match status" value="1"/>
</dbReference>
<dbReference type="GO" id="GO:0005829">
    <property type="term" value="C:cytosol"/>
    <property type="evidence" value="ECO:0007669"/>
    <property type="project" value="TreeGrafter"/>
</dbReference>
<dbReference type="InterPro" id="IPR017937">
    <property type="entry name" value="Thioredoxin_CS"/>
</dbReference>
<feature type="site" description="Contributes to redox potential value" evidence="8">
    <location>
        <position position="29"/>
    </location>
</feature>
<feature type="disulfide bond" description="Redox-active" evidence="9">
    <location>
        <begin position="28"/>
        <end position="31"/>
    </location>
</feature>
<dbReference type="SUPFAM" id="SSF52833">
    <property type="entry name" value="Thioredoxin-like"/>
    <property type="match status" value="1"/>
</dbReference>
<feature type="domain" description="Thioredoxin" evidence="10">
    <location>
        <begin position="1"/>
        <end position="104"/>
    </location>
</feature>
<dbReference type="PIRSF" id="PIRSF000077">
    <property type="entry name" value="Thioredoxin"/>
    <property type="match status" value="1"/>
</dbReference>
<dbReference type="EMBL" id="PCWW01000015">
    <property type="protein sequence ID" value="PIR13850.1"/>
    <property type="molecule type" value="Genomic_DNA"/>
</dbReference>
<dbReference type="NCBIfam" id="TIGR01068">
    <property type="entry name" value="thioredoxin"/>
    <property type="match status" value="1"/>
</dbReference>
<dbReference type="InterPro" id="IPR036249">
    <property type="entry name" value="Thioredoxin-like_sf"/>
</dbReference>
<dbReference type="InterPro" id="IPR005746">
    <property type="entry name" value="Thioredoxin"/>
</dbReference>
<evidence type="ECO:0000313" key="12">
    <source>
        <dbReference type="Proteomes" id="UP000230869"/>
    </source>
</evidence>
<dbReference type="InterPro" id="IPR013766">
    <property type="entry name" value="Thioredoxin_domain"/>
</dbReference>
<feature type="active site" description="Nucleophile" evidence="8">
    <location>
        <position position="31"/>
    </location>
</feature>
<dbReference type="FunFam" id="3.40.30.10:FF:000001">
    <property type="entry name" value="Thioredoxin"/>
    <property type="match status" value="1"/>
</dbReference>
<evidence type="ECO:0000256" key="4">
    <source>
        <dbReference type="ARBA" id="ARBA00023157"/>
    </source>
</evidence>
<dbReference type="PRINTS" id="PR00421">
    <property type="entry name" value="THIOREDOXIN"/>
</dbReference>
<evidence type="ECO:0000256" key="6">
    <source>
        <dbReference type="NCBIfam" id="TIGR01068"/>
    </source>
</evidence>
<organism evidence="11 12">
    <name type="scientific">Candidatus Falkowbacteria bacterium CG11_big_fil_rev_8_21_14_0_20_39_10</name>
    <dbReference type="NCBI Taxonomy" id="1974570"/>
    <lineage>
        <taxon>Bacteria</taxon>
        <taxon>Candidatus Falkowiibacteriota</taxon>
    </lineage>
</organism>
<evidence type="ECO:0000256" key="2">
    <source>
        <dbReference type="ARBA" id="ARBA00022448"/>
    </source>
</evidence>
<dbReference type="AlphaFoldDB" id="A0A2M6K9U6"/>
<evidence type="ECO:0000313" key="11">
    <source>
        <dbReference type="EMBL" id="PIR13850.1"/>
    </source>
</evidence>
<evidence type="ECO:0000259" key="10">
    <source>
        <dbReference type="PROSITE" id="PS51352"/>
    </source>
</evidence>
<protein>
    <recommendedName>
        <fullName evidence="6 7">Thioredoxin</fullName>
    </recommendedName>
</protein>
<feature type="site" description="Deprotonates C-terminal active site Cys" evidence="8">
    <location>
        <position position="22"/>
    </location>
</feature>
<evidence type="ECO:0000256" key="9">
    <source>
        <dbReference type="PIRSR" id="PIRSR000077-4"/>
    </source>
</evidence>
<comment type="caution">
    <text evidence="11">The sequence shown here is derived from an EMBL/GenBank/DDBJ whole genome shotgun (WGS) entry which is preliminary data.</text>
</comment>
<keyword evidence="4 9" id="KW-1015">Disulfide bond</keyword>
<dbReference type="PROSITE" id="PS00194">
    <property type="entry name" value="THIOREDOXIN_1"/>
    <property type="match status" value="1"/>
</dbReference>
<gene>
    <name evidence="11" type="primary">trxA</name>
    <name evidence="11" type="ORF">COV49_00850</name>
</gene>
<comment type="similarity">
    <text evidence="1 7">Belongs to the thioredoxin family.</text>
</comment>
<keyword evidence="3" id="KW-0249">Electron transport</keyword>
<dbReference type="PROSITE" id="PS51352">
    <property type="entry name" value="THIOREDOXIN_2"/>
    <property type="match status" value="1"/>
</dbReference>
<feature type="active site" description="Nucleophile" evidence="8">
    <location>
        <position position="28"/>
    </location>
</feature>
<dbReference type="CDD" id="cd02947">
    <property type="entry name" value="TRX_family"/>
    <property type="match status" value="1"/>
</dbReference>
<evidence type="ECO:0000256" key="8">
    <source>
        <dbReference type="PIRSR" id="PIRSR000077-1"/>
    </source>
</evidence>
<dbReference type="Gene3D" id="3.40.30.10">
    <property type="entry name" value="Glutaredoxin"/>
    <property type="match status" value="1"/>
</dbReference>
<keyword evidence="2" id="KW-0813">Transport</keyword>
<feature type="site" description="Contributes to redox potential value" evidence="8">
    <location>
        <position position="30"/>
    </location>
</feature>
<dbReference type="GO" id="GO:0015035">
    <property type="term" value="F:protein-disulfide reductase activity"/>
    <property type="evidence" value="ECO:0007669"/>
    <property type="project" value="UniProtKB-UniRule"/>
</dbReference>
<sequence>MELNDQNFKQEAEEGKGLVLVDFFAPWCGPCKLMGPIIEELAKDYKDKGIKIAKLNVDESKKTAEKYEVLGIPTIILFKDGKILEQMTGYQSKEALEEMINKNI</sequence>
<accession>A0A2M6K9U6</accession>
<evidence type="ECO:0000256" key="3">
    <source>
        <dbReference type="ARBA" id="ARBA00022982"/>
    </source>
</evidence>
<keyword evidence="5 9" id="KW-0676">Redox-active center</keyword>
<reference evidence="11 12" key="1">
    <citation type="submission" date="2017-09" db="EMBL/GenBank/DDBJ databases">
        <title>Depth-based differentiation of microbial function through sediment-hosted aquifers and enrichment of novel symbionts in the deep terrestrial subsurface.</title>
        <authorList>
            <person name="Probst A.J."/>
            <person name="Ladd B."/>
            <person name="Jarett J.K."/>
            <person name="Geller-Mcgrath D.E."/>
            <person name="Sieber C.M."/>
            <person name="Emerson J.B."/>
            <person name="Anantharaman K."/>
            <person name="Thomas B.C."/>
            <person name="Malmstrom R."/>
            <person name="Stieglmeier M."/>
            <person name="Klingl A."/>
            <person name="Woyke T."/>
            <person name="Ryan C.M."/>
            <person name="Banfield J.F."/>
        </authorList>
    </citation>
    <scope>NUCLEOTIDE SEQUENCE [LARGE SCALE GENOMIC DNA]</scope>
    <source>
        <strain evidence="11">CG11_big_fil_rev_8_21_14_0_20_39_10</strain>
    </source>
</reference>
<evidence type="ECO:0000256" key="7">
    <source>
        <dbReference type="PIRNR" id="PIRNR000077"/>
    </source>
</evidence>
<proteinExistence type="inferred from homology"/>
<evidence type="ECO:0000256" key="5">
    <source>
        <dbReference type="ARBA" id="ARBA00023284"/>
    </source>
</evidence>
<evidence type="ECO:0000256" key="1">
    <source>
        <dbReference type="ARBA" id="ARBA00008987"/>
    </source>
</evidence>